<sequence length="72" mass="8396">MAELKRIFSINEKSFINVTESEDGIYELQQFIEKYDSEEEVYYEVRVLPGPTGKYGDLEAAISEAERLMRLN</sequence>
<organism evidence="1 2">
    <name type="scientific">Thalassomonas haliotis</name>
    <dbReference type="NCBI Taxonomy" id="485448"/>
    <lineage>
        <taxon>Bacteria</taxon>
        <taxon>Pseudomonadati</taxon>
        <taxon>Pseudomonadota</taxon>
        <taxon>Gammaproteobacteria</taxon>
        <taxon>Alteromonadales</taxon>
        <taxon>Colwelliaceae</taxon>
        <taxon>Thalassomonas</taxon>
    </lineage>
</organism>
<dbReference type="RefSeq" id="WP_274051930.1">
    <property type="nucleotide sequence ID" value="NZ_CP059693.1"/>
</dbReference>
<proteinExistence type="predicted"/>
<protein>
    <submittedName>
        <fullName evidence="1">Uncharacterized protein</fullName>
    </submittedName>
</protein>
<name>A0ABY7VFS6_9GAMM</name>
<evidence type="ECO:0000313" key="1">
    <source>
        <dbReference type="EMBL" id="WDE11753.1"/>
    </source>
</evidence>
<keyword evidence="2" id="KW-1185">Reference proteome</keyword>
<reference evidence="1 2" key="1">
    <citation type="journal article" date="2022" name="Mar. Drugs">
        <title>Bioassay-Guided Fractionation Leads to the Detection of Cholic Acid Generated by the Rare Thalassomonas sp.</title>
        <authorList>
            <person name="Pheiffer F."/>
            <person name="Schneider Y.K."/>
            <person name="Hansen E.H."/>
            <person name="Andersen J.H."/>
            <person name="Isaksson J."/>
            <person name="Busche T."/>
            <person name="R C."/>
            <person name="Kalinowski J."/>
            <person name="Zyl L.V."/>
            <person name="Trindade M."/>
        </authorList>
    </citation>
    <scope>NUCLEOTIDE SEQUENCE [LARGE SCALE GENOMIC DNA]</scope>
    <source>
        <strain evidence="1 2">A5K-61T</strain>
    </source>
</reference>
<accession>A0ABY7VFS6</accession>
<dbReference type="EMBL" id="CP059693">
    <property type="protein sequence ID" value="WDE11753.1"/>
    <property type="molecule type" value="Genomic_DNA"/>
</dbReference>
<gene>
    <name evidence="1" type="ORF">H3N35_26770</name>
</gene>
<evidence type="ECO:0000313" key="2">
    <source>
        <dbReference type="Proteomes" id="UP001215231"/>
    </source>
</evidence>
<dbReference type="Proteomes" id="UP001215231">
    <property type="component" value="Chromosome"/>
</dbReference>